<dbReference type="InterPro" id="IPR036249">
    <property type="entry name" value="Thioredoxin-like_sf"/>
</dbReference>
<evidence type="ECO:0000256" key="1">
    <source>
        <dbReference type="ARBA" id="ARBA00004370"/>
    </source>
</evidence>
<dbReference type="InterPro" id="IPR013766">
    <property type="entry name" value="Thioredoxin_domain"/>
</dbReference>
<dbReference type="OrthoDB" id="72053at2759"/>
<accession>A0A8J2X6C1</accession>
<evidence type="ECO:0000256" key="3">
    <source>
        <dbReference type="ARBA" id="ARBA00022989"/>
    </source>
</evidence>
<dbReference type="PANTHER" id="PTHR10984:SF37">
    <property type="entry name" value="PROTEIN DISULFIDE-ISOMERASE 5-3"/>
    <property type="match status" value="1"/>
</dbReference>
<dbReference type="PROSITE" id="PS51352">
    <property type="entry name" value="THIOREDOXIN_2"/>
    <property type="match status" value="1"/>
</dbReference>
<dbReference type="InterPro" id="IPR039542">
    <property type="entry name" value="Erv_N"/>
</dbReference>
<dbReference type="Pfam" id="PF13850">
    <property type="entry name" value="ERGIC_N"/>
    <property type="match status" value="1"/>
</dbReference>
<feature type="domain" description="Thioredoxin" evidence="6">
    <location>
        <begin position="80"/>
        <end position="245"/>
    </location>
</feature>
<dbReference type="GO" id="GO:0016020">
    <property type="term" value="C:membrane"/>
    <property type="evidence" value="ECO:0007669"/>
    <property type="project" value="UniProtKB-SubCell"/>
</dbReference>
<dbReference type="InterPro" id="IPR012936">
    <property type="entry name" value="Erv_C"/>
</dbReference>
<evidence type="ECO:0000256" key="5">
    <source>
        <dbReference type="SAM" id="Phobius"/>
    </source>
</evidence>
<dbReference type="SUPFAM" id="SSF52833">
    <property type="entry name" value="Thioredoxin-like"/>
    <property type="match status" value="1"/>
</dbReference>
<keyword evidence="2 5" id="KW-0812">Transmembrane</keyword>
<reference evidence="7" key="1">
    <citation type="submission" date="2021-11" db="EMBL/GenBank/DDBJ databases">
        <authorList>
            <consortium name="Genoscope - CEA"/>
            <person name="William W."/>
        </authorList>
    </citation>
    <scope>NUCLEOTIDE SEQUENCE</scope>
</reference>
<dbReference type="GO" id="GO:0005783">
    <property type="term" value="C:endoplasmic reticulum"/>
    <property type="evidence" value="ECO:0007669"/>
    <property type="project" value="TreeGrafter"/>
</dbReference>
<evidence type="ECO:0000313" key="8">
    <source>
        <dbReference type="Proteomes" id="UP000789595"/>
    </source>
</evidence>
<keyword evidence="4 5" id="KW-0472">Membrane</keyword>
<dbReference type="Pfam" id="PF07970">
    <property type="entry name" value="COPIIcoated_ERV"/>
    <property type="match status" value="1"/>
</dbReference>
<evidence type="ECO:0000313" key="7">
    <source>
        <dbReference type="EMBL" id="CAH0377695.1"/>
    </source>
</evidence>
<comment type="caution">
    <text evidence="7">The sequence shown here is derived from an EMBL/GenBank/DDBJ whole genome shotgun (WGS) entry which is preliminary data.</text>
</comment>
<feature type="transmembrane region" description="Helical" evidence="5">
    <location>
        <begin position="411"/>
        <end position="429"/>
    </location>
</feature>
<proteinExistence type="predicted"/>
<dbReference type="Gene3D" id="3.40.30.10">
    <property type="entry name" value="Glutaredoxin"/>
    <property type="match status" value="1"/>
</dbReference>
<dbReference type="PANTHER" id="PTHR10984">
    <property type="entry name" value="ENDOPLASMIC RETICULUM-GOLGI INTERMEDIATE COMPARTMENT PROTEIN"/>
    <property type="match status" value="1"/>
</dbReference>
<dbReference type="InterPro" id="IPR045888">
    <property type="entry name" value="Erv"/>
</dbReference>
<organism evidence="7 8">
    <name type="scientific">Pelagomonas calceolata</name>
    <dbReference type="NCBI Taxonomy" id="35677"/>
    <lineage>
        <taxon>Eukaryota</taxon>
        <taxon>Sar</taxon>
        <taxon>Stramenopiles</taxon>
        <taxon>Ochrophyta</taxon>
        <taxon>Pelagophyceae</taxon>
        <taxon>Pelagomonadales</taxon>
        <taxon>Pelagomonadaceae</taxon>
        <taxon>Pelagomonas</taxon>
    </lineage>
</organism>
<dbReference type="EMBL" id="CAKKNE010000005">
    <property type="protein sequence ID" value="CAH0377695.1"/>
    <property type="molecule type" value="Genomic_DNA"/>
</dbReference>
<evidence type="ECO:0000256" key="4">
    <source>
        <dbReference type="ARBA" id="ARBA00023136"/>
    </source>
</evidence>
<dbReference type="CDD" id="cd02961">
    <property type="entry name" value="PDI_a_family"/>
    <property type="match status" value="1"/>
</dbReference>
<dbReference type="AlphaFoldDB" id="A0A8J2X6C1"/>
<protein>
    <recommendedName>
        <fullName evidence="6">Thioredoxin domain-containing protein</fullName>
    </recommendedName>
</protein>
<keyword evidence="8" id="KW-1185">Reference proteome</keyword>
<evidence type="ECO:0000256" key="2">
    <source>
        <dbReference type="ARBA" id="ARBA00022692"/>
    </source>
</evidence>
<keyword evidence="3 5" id="KW-1133">Transmembrane helix</keyword>
<evidence type="ECO:0000259" key="6">
    <source>
        <dbReference type="PROSITE" id="PS51352"/>
    </source>
</evidence>
<feature type="transmembrane region" description="Helical" evidence="5">
    <location>
        <begin position="20"/>
        <end position="38"/>
    </location>
</feature>
<sequence>MFDFYRKVPEDLKQATQTGGLMSILWLVMLGWIVLAETGRLTSEYRSRIDVDTSQDQLRIDFNISFPHLHCDRASVDLWDKIGRNQADITRTVEKWQLDEHGHQRAYKGRDRVKPDIQHDDHHSLDQLHENGIHVDHIEGGRDAWDAHLATKEYAFVQFWAPWCPFCRQLAPAWEALAEDTEHKNEPVSIACVDCTLEPQLCHDEEVHAFPTLRLYRHGRPVHEGTYRGDRTVVAMGEFLASKLELQAVYEHYPQKQETRRDHWDDDDPGCRIAGHVLVNRVPGNFHITAHQSHESQNAKRTNISHIVHRLTFGEPLNRWQRRKLGYLADQHARVAPKPDAAFKGAHHRGVHHHLHVVPTRYDVTRRPFAAFQTLHHVHSVIYPLDTAPEARFAYDISPMAVVVERRPHRWYSLVTSLLALVGGSFAFFRMASQAGAYAPARGRGAL</sequence>
<comment type="subcellular location">
    <subcellularLocation>
        <location evidence="1">Membrane</location>
    </subcellularLocation>
</comment>
<dbReference type="Pfam" id="PF00085">
    <property type="entry name" value="Thioredoxin"/>
    <property type="match status" value="1"/>
</dbReference>
<dbReference type="Proteomes" id="UP000789595">
    <property type="component" value="Unassembled WGS sequence"/>
</dbReference>
<name>A0A8J2X6C1_9STRA</name>
<dbReference type="GO" id="GO:0030134">
    <property type="term" value="C:COPII-coated ER to Golgi transport vesicle"/>
    <property type="evidence" value="ECO:0007669"/>
    <property type="project" value="TreeGrafter"/>
</dbReference>
<gene>
    <name evidence="7" type="ORF">PECAL_5P22220</name>
</gene>